<evidence type="ECO:0000256" key="3">
    <source>
        <dbReference type="ARBA" id="ARBA00022833"/>
    </source>
</evidence>
<evidence type="ECO:0000259" key="6">
    <source>
        <dbReference type="PROSITE" id="PS50950"/>
    </source>
</evidence>
<dbReference type="SMART" id="SM00980">
    <property type="entry name" value="THAP"/>
    <property type="match status" value="1"/>
</dbReference>
<dbReference type="Proteomes" id="UP001430953">
    <property type="component" value="Unassembled WGS sequence"/>
</dbReference>
<evidence type="ECO:0000313" key="7">
    <source>
        <dbReference type="EMBL" id="KAL0116337.1"/>
    </source>
</evidence>
<protein>
    <recommendedName>
        <fullName evidence="6">THAP-type domain-containing protein</fullName>
    </recommendedName>
</protein>
<comment type="caution">
    <text evidence="7">The sequence shown here is derived from an EMBL/GenBank/DDBJ whole genome shotgun (WGS) entry which is preliminary data.</text>
</comment>
<accession>A0AAW2FR40</accession>
<dbReference type="GO" id="GO:0008270">
    <property type="term" value="F:zinc ion binding"/>
    <property type="evidence" value="ECO:0007669"/>
    <property type="project" value="UniProtKB-KW"/>
</dbReference>
<evidence type="ECO:0000256" key="1">
    <source>
        <dbReference type="ARBA" id="ARBA00022723"/>
    </source>
</evidence>
<evidence type="ECO:0000256" key="5">
    <source>
        <dbReference type="PROSITE-ProRule" id="PRU00309"/>
    </source>
</evidence>
<evidence type="ECO:0000256" key="4">
    <source>
        <dbReference type="ARBA" id="ARBA00023125"/>
    </source>
</evidence>
<dbReference type="InterPro" id="IPR006612">
    <property type="entry name" value="THAP_Znf"/>
</dbReference>
<organism evidence="7 8">
    <name type="scientific">Cardiocondyla obscurior</name>
    <dbReference type="NCBI Taxonomy" id="286306"/>
    <lineage>
        <taxon>Eukaryota</taxon>
        <taxon>Metazoa</taxon>
        <taxon>Ecdysozoa</taxon>
        <taxon>Arthropoda</taxon>
        <taxon>Hexapoda</taxon>
        <taxon>Insecta</taxon>
        <taxon>Pterygota</taxon>
        <taxon>Neoptera</taxon>
        <taxon>Endopterygota</taxon>
        <taxon>Hymenoptera</taxon>
        <taxon>Apocrita</taxon>
        <taxon>Aculeata</taxon>
        <taxon>Formicoidea</taxon>
        <taxon>Formicidae</taxon>
        <taxon>Myrmicinae</taxon>
        <taxon>Cardiocondyla</taxon>
    </lineage>
</organism>
<name>A0AAW2FR40_9HYME</name>
<proteinExistence type="predicted"/>
<keyword evidence="3" id="KW-0862">Zinc</keyword>
<dbReference type="SMART" id="SM00692">
    <property type="entry name" value="DM3"/>
    <property type="match status" value="1"/>
</dbReference>
<dbReference type="InterPro" id="IPR038441">
    <property type="entry name" value="THAP_Znf_sf"/>
</dbReference>
<gene>
    <name evidence="7" type="ORF">PUN28_009732</name>
</gene>
<dbReference type="GO" id="GO:0043565">
    <property type="term" value="F:sequence-specific DNA binding"/>
    <property type="evidence" value="ECO:0007669"/>
    <property type="project" value="InterPro"/>
</dbReference>
<sequence>MSERGGYCCCIHNCNSSSNPKRGIKTTLFRFPKDTKRSRLWVLACGRDNLLNKTAMELYNNYRVCKLHFENKMFFNFEKTRLQPNAVPNFQIRNKSM</sequence>
<dbReference type="EMBL" id="JADYXP020000009">
    <property type="protein sequence ID" value="KAL0116337.1"/>
    <property type="molecule type" value="Genomic_DNA"/>
</dbReference>
<keyword evidence="4 5" id="KW-0238">DNA-binding</keyword>
<keyword evidence="1" id="KW-0479">Metal-binding</keyword>
<dbReference type="SUPFAM" id="SSF57716">
    <property type="entry name" value="Glucocorticoid receptor-like (DNA-binding domain)"/>
    <property type="match status" value="1"/>
</dbReference>
<feature type="domain" description="THAP-type" evidence="6">
    <location>
        <begin position="1"/>
        <end position="91"/>
    </location>
</feature>
<evidence type="ECO:0000256" key="2">
    <source>
        <dbReference type="ARBA" id="ARBA00022771"/>
    </source>
</evidence>
<dbReference type="PANTHER" id="PTHR46600:SF11">
    <property type="entry name" value="THAP DOMAIN-CONTAINING PROTEIN 10"/>
    <property type="match status" value="1"/>
</dbReference>
<dbReference type="Gene3D" id="6.20.210.20">
    <property type="entry name" value="THAP domain"/>
    <property type="match status" value="1"/>
</dbReference>
<keyword evidence="8" id="KW-1185">Reference proteome</keyword>
<dbReference type="InterPro" id="IPR026516">
    <property type="entry name" value="THAP1/10"/>
</dbReference>
<dbReference type="PROSITE" id="PS50950">
    <property type="entry name" value="ZF_THAP"/>
    <property type="match status" value="1"/>
</dbReference>
<keyword evidence="2 5" id="KW-0863">Zinc-finger</keyword>
<evidence type="ECO:0000313" key="8">
    <source>
        <dbReference type="Proteomes" id="UP001430953"/>
    </source>
</evidence>
<reference evidence="7 8" key="1">
    <citation type="submission" date="2023-03" db="EMBL/GenBank/DDBJ databases">
        <title>High recombination rates correlate with genetic variation in Cardiocondyla obscurior ants.</title>
        <authorList>
            <person name="Errbii M."/>
        </authorList>
    </citation>
    <scope>NUCLEOTIDE SEQUENCE [LARGE SCALE GENOMIC DNA]</scope>
    <source>
        <strain evidence="7">Alpha-2009</strain>
        <tissue evidence="7">Whole body</tissue>
    </source>
</reference>
<dbReference type="AlphaFoldDB" id="A0AAW2FR40"/>
<dbReference type="Pfam" id="PF05485">
    <property type="entry name" value="THAP"/>
    <property type="match status" value="1"/>
</dbReference>
<dbReference type="PANTHER" id="PTHR46600">
    <property type="entry name" value="THAP DOMAIN-CONTAINING"/>
    <property type="match status" value="1"/>
</dbReference>